<evidence type="ECO:0000313" key="3">
    <source>
        <dbReference type="Proteomes" id="UP000823927"/>
    </source>
</evidence>
<gene>
    <name evidence="2" type="ORF">IAB46_00160</name>
</gene>
<dbReference type="SUPFAM" id="SSF56281">
    <property type="entry name" value="Metallo-hydrolase/oxidoreductase"/>
    <property type="match status" value="1"/>
</dbReference>
<dbReference type="Proteomes" id="UP000823927">
    <property type="component" value="Unassembled WGS sequence"/>
</dbReference>
<dbReference type="InterPro" id="IPR036866">
    <property type="entry name" value="RibonucZ/Hydroxyglut_hydro"/>
</dbReference>
<dbReference type="InterPro" id="IPR001279">
    <property type="entry name" value="Metallo-B-lactamas"/>
</dbReference>
<reference evidence="2" key="2">
    <citation type="journal article" date="2021" name="PeerJ">
        <title>Extensive microbial diversity within the chicken gut microbiome revealed by metagenomics and culture.</title>
        <authorList>
            <person name="Gilroy R."/>
            <person name="Ravi A."/>
            <person name="Getino M."/>
            <person name="Pursley I."/>
            <person name="Horton D.L."/>
            <person name="Alikhan N.F."/>
            <person name="Baker D."/>
            <person name="Gharbi K."/>
            <person name="Hall N."/>
            <person name="Watson M."/>
            <person name="Adriaenssens E.M."/>
            <person name="Foster-Nyarko E."/>
            <person name="Jarju S."/>
            <person name="Secka A."/>
            <person name="Antonio M."/>
            <person name="Oren A."/>
            <person name="Chaudhuri R.R."/>
            <person name="La Ragione R."/>
            <person name="Hildebrand F."/>
            <person name="Pallen M.J."/>
        </authorList>
    </citation>
    <scope>NUCLEOTIDE SEQUENCE</scope>
    <source>
        <strain evidence="2">CHK178-757</strain>
    </source>
</reference>
<dbReference type="Gene3D" id="3.60.15.10">
    <property type="entry name" value="Ribonuclease Z/Hydroxyacylglutathione hydrolase-like"/>
    <property type="match status" value="1"/>
</dbReference>
<proteinExistence type="predicted"/>
<name>A0A9D1F2L1_9FIRM</name>
<dbReference type="SMART" id="SM00849">
    <property type="entry name" value="Lactamase_B"/>
    <property type="match status" value="1"/>
</dbReference>
<evidence type="ECO:0000259" key="1">
    <source>
        <dbReference type="SMART" id="SM00849"/>
    </source>
</evidence>
<dbReference type="EMBL" id="DVIT01000002">
    <property type="protein sequence ID" value="HIS45977.1"/>
    <property type="molecule type" value="Genomic_DNA"/>
</dbReference>
<dbReference type="Pfam" id="PF00753">
    <property type="entry name" value="Lactamase_B"/>
    <property type="match status" value="1"/>
</dbReference>
<comment type="caution">
    <text evidence="2">The sequence shown here is derived from an EMBL/GenBank/DDBJ whole genome shotgun (WGS) entry which is preliminary data.</text>
</comment>
<dbReference type="PANTHER" id="PTHR42951:SF22">
    <property type="entry name" value="METALLO BETA-LACTAMASE SUPERFAMILY LIPOPROTEIN"/>
    <property type="match status" value="1"/>
</dbReference>
<accession>A0A9D1F2L1</accession>
<sequence length="282" mass="31132">MARLKSYQINEIAKDTFVINEAGMSAMYFLRGSERGLLIDTGVGLTDLKAVISMLTDLPYDVAITHGHQDHIGGAAEFDQVYIHKADADVLKQIPYDGIADYIEQLGKMGAYDVYDCSPEDLRRSDKMPQVKDLHEGMIFHLGGRDIEVIETPGHTPGGCSFLDRKERILFSGDACNGFLLCMGNSVNTLLGALDKIKSYEPYFDRNFNGHVGYAGMPFVGSMPNSILDDCIHICETILDGTAQVCRSKVVLGIDSYAVFYGKARIAFDPARIIDEGEVRVR</sequence>
<feature type="domain" description="Metallo-beta-lactamase" evidence="1">
    <location>
        <begin position="24"/>
        <end position="211"/>
    </location>
</feature>
<reference evidence="2" key="1">
    <citation type="submission" date="2020-10" db="EMBL/GenBank/DDBJ databases">
        <authorList>
            <person name="Gilroy R."/>
        </authorList>
    </citation>
    <scope>NUCLEOTIDE SEQUENCE</scope>
    <source>
        <strain evidence="2">CHK178-757</strain>
    </source>
</reference>
<protein>
    <submittedName>
        <fullName evidence="2">MBL fold metallo-hydrolase</fullName>
    </submittedName>
</protein>
<dbReference type="AlphaFoldDB" id="A0A9D1F2L1"/>
<evidence type="ECO:0000313" key="2">
    <source>
        <dbReference type="EMBL" id="HIS45977.1"/>
    </source>
</evidence>
<dbReference type="PANTHER" id="PTHR42951">
    <property type="entry name" value="METALLO-BETA-LACTAMASE DOMAIN-CONTAINING"/>
    <property type="match status" value="1"/>
</dbReference>
<organism evidence="2 3">
    <name type="scientific">Candidatus Scybalocola faecigallinarum</name>
    <dbReference type="NCBI Taxonomy" id="2840941"/>
    <lineage>
        <taxon>Bacteria</taxon>
        <taxon>Bacillati</taxon>
        <taxon>Bacillota</taxon>
        <taxon>Clostridia</taxon>
        <taxon>Lachnospirales</taxon>
        <taxon>Lachnospiraceae</taxon>
        <taxon>Lachnospiraceae incertae sedis</taxon>
        <taxon>Candidatus Scybalocola (ex Gilroy et al. 2021)</taxon>
    </lineage>
</organism>
<dbReference type="InterPro" id="IPR050855">
    <property type="entry name" value="NDM-1-like"/>
</dbReference>